<dbReference type="RefSeq" id="WP_184697733.1">
    <property type="nucleotide sequence ID" value="NZ_BAABEG010000001.1"/>
</dbReference>
<keyword evidence="3" id="KW-1185">Reference proteome</keyword>
<dbReference type="AlphaFoldDB" id="A0A7X0KIQ3"/>
<feature type="transmembrane region" description="Helical" evidence="1">
    <location>
        <begin position="185"/>
        <end position="210"/>
    </location>
</feature>
<organism evidence="2 3">
    <name type="scientific">Aminobacter aganoensis</name>
    <dbReference type="NCBI Taxonomy" id="83264"/>
    <lineage>
        <taxon>Bacteria</taxon>
        <taxon>Pseudomonadati</taxon>
        <taxon>Pseudomonadota</taxon>
        <taxon>Alphaproteobacteria</taxon>
        <taxon>Hyphomicrobiales</taxon>
        <taxon>Phyllobacteriaceae</taxon>
        <taxon>Aminobacter</taxon>
    </lineage>
</organism>
<proteinExistence type="predicted"/>
<feature type="transmembrane region" description="Helical" evidence="1">
    <location>
        <begin position="345"/>
        <end position="362"/>
    </location>
</feature>
<comment type="caution">
    <text evidence="2">The sequence shown here is derived from an EMBL/GenBank/DDBJ whole genome shotgun (WGS) entry which is preliminary data.</text>
</comment>
<reference evidence="2 3" key="1">
    <citation type="submission" date="2020-08" db="EMBL/GenBank/DDBJ databases">
        <title>Genomic Encyclopedia of Type Strains, Phase IV (KMG-IV): sequencing the most valuable type-strain genomes for metagenomic binning, comparative biology and taxonomic classification.</title>
        <authorList>
            <person name="Goeker M."/>
        </authorList>
    </citation>
    <scope>NUCLEOTIDE SEQUENCE [LARGE SCALE GENOMIC DNA]</scope>
    <source>
        <strain evidence="2 3">DSM 7051</strain>
    </source>
</reference>
<evidence type="ECO:0000313" key="2">
    <source>
        <dbReference type="EMBL" id="MBB6352797.1"/>
    </source>
</evidence>
<feature type="transmembrane region" description="Helical" evidence="1">
    <location>
        <begin position="34"/>
        <end position="52"/>
    </location>
</feature>
<feature type="transmembrane region" description="Helical" evidence="1">
    <location>
        <begin position="249"/>
        <end position="267"/>
    </location>
</feature>
<feature type="transmembrane region" description="Helical" evidence="1">
    <location>
        <begin position="141"/>
        <end position="165"/>
    </location>
</feature>
<feature type="transmembrane region" description="Helical" evidence="1">
    <location>
        <begin position="368"/>
        <end position="385"/>
    </location>
</feature>
<accession>A0A7X0KIQ3</accession>
<name>A0A7X0KIQ3_9HYPH</name>
<keyword evidence="1" id="KW-0812">Transmembrane</keyword>
<gene>
    <name evidence="2" type="ORF">GGR00_000549</name>
</gene>
<sequence length="398" mass="43956">MMARDGTVMDWALRTGIVQWLTQTVGSKRLLDRLAAAFFAVVCLAISAYALVRPDYNWDMVAYVATALEDRHSDPVELHAETWKLIGERASDTQLYALQQSNPYNLNQWQNPADFQSQLSMYRVKVAYIATLRALEPVVGLVNAAILLSVLPSLALGGFCLFWLAREDALQGAFVLAPLLVLADYAHMTTAVVPDMLVSLVSFVAIYLLLRKRDLAACVLLFASVFLRPDNIILVFALLLTAIAFGWRVLPLLITFVAALAGGMIVARLGGHPGWWAHFYFSCVQIQNSMANFHPDFSLVDFARGYVRGAVVAVMDNEWPAILALLLAGWALLARAGRTRGGRENALIFALAIGTLGKFASFPLPDDRFFFVFIGAMSMMLVTMWKPRFDTAVAQRAA</sequence>
<keyword evidence="1" id="KW-1133">Transmembrane helix</keyword>
<keyword evidence="1" id="KW-0472">Membrane</keyword>
<evidence type="ECO:0000256" key="1">
    <source>
        <dbReference type="SAM" id="Phobius"/>
    </source>
</evidence>
<feature type="transmembrane region" description="Helical" evidence="1">
    <location>
        <begin position="310"/>
        <end position="333"/>
    </location>
</feature>
<feature type="transmembrane region" description="Helical" evidence="1">
    <location>
        <begin position="217"/>
        <end position="243"/>
    </location>
</feature>
<protein>
    <recommendedName>
        <fullName evidence="4">Glycosyltransferase RgtA/B/C/D-like domain-containing protein</fullName>
    </recommendedName>
</protein>
<evidence type="ECO:0000313" key="3">
    <source>
        <dbReference type="Proteomes" id="UP000536262"/>
    </source>
</evidence>
<evidence type="ECO:0008006" key="4">
    <source>
        <dbReference type="Google" id="ProtNLM"/>
    </source>
</evidence>
<dbReference type="Proteomes" id="UP000536262">
    <property type="component" value="Unassembled WGS sequence"/>
</dbReference>
<dbReference type="EMBL" id="JACHOU010000001">
    <property type="protein sequence ID" value="MBB6352797.1"/>
    <property type="molecule type" value="Genomic_DNA"/>
</dbReference>